<organism evidence="1 2">
    <name type="scientific">Clostridium paridis</name>
    <dbReference type="NCBI Taxonomy" id="2803863"/>
    <lineage>
        <taxon>Bacteria</taxon>
        <taxon>Bacillati</taxon>
        <taxon>Bacillota</taxon>
        <taxon>Clostridia</taxon>
        <taxon>Eubacteriales</taxon>
        <taxon>Clostridiaceae</taxon>
        <taxon>Clostridium</taxon>
    </lineage>
</organism>
<keyword evidence="2" id="KW-1185">Reference proteome</keyword>
<dbReference type="Gene3D" id="1.10.390.10">
    <property type="entry name" value="Neutral Protease Domain 2"/>
    <property type="match status" value="1"/>
</dbReference>
<sequence length="596" mass="68735">MVKKPKKFNILRWVKRNRVISAIVLAIILISGSIAILKSIPRKFQIEYTIGPKDIDSKTLNVNVRIKAKGLFKPKQFVLVNGNMSVDNESCIDDQKNQINFKGENGIVEIDGLKSKSEYIDYNYNVEIAKLGKHGYNSEVYGKMLSYEGESVLAMPIAAIDEKNKKADRVEDIKIHNIVPDKWDSIVPFQSKESKSTSEINNPSWFDLYEIRKSTFTFGSFKKDEHITGDGGYTVYIDPEAEGSYTEDAKKGLDALYNYYSKVFKKKINNYSIVILRTEGENKGYIIGGASSTNMASTFNPENARDWQLMGHRLFHAFFESNVALEKFNEAPMLNFYEGLATYYENMSMMSLPKDLRDRLNIFPEKEFGNLFERYTYMKLKSPENLNFAPSDEESITSSPGKIEFLHYTQSPLVVKYMEDAIGKKTSKEDNILNYILSNKDEKTFNIYSMVKELMKEDGEDFINKYIKGYEIVPLWNLAQSSEGENKEVVNRLNDFEYLLYTWFAQENDLYLKDNLSSENLVKIAEEADKEDVRFASKDLEAKIKETSPTMYNLLKEYALRAKICSLEIGSPYLREQLLSNRENVEKWEAFLKTIK</sequence>
<evidence type="ECO:0000313" key="1">
    <source>
        <dbReference type="EMBL" id="MBL4930223.1"/>
    </source>
</evidence>
<dbReference type="Proteomes" id="UP000623681">
    <property type="component" value="Unassembled WGS sequence"/>
</dbReference>
<name>A0A937K383_9CLOT</name>
<protein>
    <submittedName>
        <fullName evidence="1">Uncharacterized protein</fullName>
    </submittedName>
</protein>
<evidence type="ECO:0000313" key="2">
    <source>
        <dbReference type="Proteomes" id="UP000623681"/>
    </source>
</evidence>
<accession>A0A937K383</accession>
<dbReference type="EMBL" id="JAESWA010000001">
    <property type="protein sequence ID" value="MBL4930223.1"/>
    <property type="molecule type" value="Genomic_DNA"/>
</dbReference>
<dbReference type="InterPro" id="IPR027268">
    <property type="entry name" value="Peptidase_M4/M1_CTD_sf"/>
</dbReference>
<reference evidence="1" key="1">
    <citation type="submission" date="2021-01" db="EMBL/GenBank/DDBJ databases">
        <title>Genome public.</title>
        <authorList>
            <person name="Liu C."/>
            <person name="Sun Q."/>
        </authorList>
    </citation>
    <scope>NUCLEOTIDE SEQUENCE</scope>
    <source>
        <strain evidence="1">YIM B02565</strain>
    </source>
</reference>
<dbReference type="AlphaFoldDB" id="A0A937K383"/>
<comment type="caution">
    <text evidence="1">The sequence shown here is derived from an EMBL/GenBank/DDBJ whole genome shotgun (WGS) entry which is preliminary data.</text>
</comment>
<proteinExistence type="predicted"/>
<gene>
    <name evidence="1" type="ORF">JK634_00150</name>
</gene>
<dbReference type="RefSeq" id="WP_202765609.1">
    <property type="nucleotide sequence ID" value="NZ_JAESWA010000001.1"/>
</dbReference>